<feature type="non-terminal residue" evidence="1">
    <location>
        <position position="100"/>
    </location>
</feature>
<evidence type="ECO:0000313" key="1">
    <source>
        <dbReference type="EMBL" id="THJ30716.1"/>
    </source>
</evidence>
<keyword evidence="2" id="KW-1185">Reference proteome</keyword>
<evidence type="ECO:0000313" key="2">
    <source>
        <dbReference type="Proteomes" id="UP000305282"/>
    </source>
</evidence>
<accession>A0A4S5BMH1</accession>
<dbReference type="EMBL" id="SSXH01000986">
    <property type="protein sequence ID" value="THJ30716.1"/>
    <property type="molecule type" value="Genomic_DNA"/>
</dbReference>
<dbReference type="Proteomes" id="UP000305282">
    <property type="component" value="Unassembled WGS sequence"/>
</dbReference>
<proteinExistence type="predicted"/>
<name>A0A4S5BMH1_9ACTN</name>
<dbReference type="AlphaFoldDB" id="A0A4S5BMH1"/>
<dbReference type="RefSeq" id="WP_136449655.1">
    <property type="nucleotide sequence ID" value="NZ_SSXH01000986.1"/>
</dbReference>
<reference evidence="1 2" key="1">
    <citation type="submission" date="2019-04" db="EMBL/GenBank/DDBJ databases">
        <title>Draft genome sequences for three unisolated Alnus-infective Frankia Sp+ strains, AgTrS, AiOr and AvVan, the first sequenced Frankia strains able to sporulate in-planta.</title>
        <authorList>
            <person name="Bethencourt L."/>
            <person name="Vautrin F."/>
            <person name="Taib N."/>
            <person name="Dubost A."/>
            <person name="Castro-Garcia L."/>
            <person name="Imbaud O."/>
            <person name="Abrouk D."/>
            <person name="Fournier P."/>
            <person name="Briolay J."/>
            <person name="Nguyen A."/>
            <person name="Normand P."/>
            <person name="Fernandez M.P."/>
            <person name="Brochier-Armanet C."/>
            <person name="Herrera-Belaroussi A."/>
        </authorList>
    </citation>
    <scope>NUCLEOTIDE SEQUENCE [LARGE SCALE GENOMIC DNA]</scope>
    <source>
        <strain evidence="1 2">AvVan</strain>
    </source>
</reference>
<organism evidence="1 2">
    <name type="scientific">Candidatus Frankia alpina</name>
    <dbReference type="NCBI Taxonomy" id="2699483"/>
    <lineage>
        <taxon>Bacteria</taxon>
        <taxon>Bacillati</taxon>
        <taxon>Actinomycetota</taxon>
        <taxon>Actinomycetes</taxon>
        <taxon>Frankiales</taxon>
        <taxon>Frankiaceae</taxon>
        <taxon>Frankia</taxon>
    </lineage>
</organism>
<sequence>MGLDEGEQRPAAVRCSPVRCSPVRCSPGGPPQHAGHAAAPAVLGLVAAGEDLDQGPVRVLRCRGHQRVGVIVEVEQLLERGLGQHDLARPGAGEHLTRGA</sequence>
<comment type="caution">
    <text evidence="1">The sequence shown here is derived from an EMBL/GenBank/DDBJ whole genome shotgun (WGS) entry which is preliminary data.</text>
</comment>
<gene>
    <name evidence="1" type="ORF">E7Y31_22550</name>
</gene>
<protein>
    <submittedName>
        <fullName evidence="1">Uncharacterized protein</fullName>
    </submittedName>
</protein>